<dbReference type="AlphaFoldDB" id="L8H5Q2"/>
<reference evidence="2 3" key="1">
    <citation type="journal article" date="2013" name="Genome Biol.">
        <title>Genome of Acanthamoeba castellanii highlights extensive lateral gene transfer and early evolution of tyrosine kinase signaling.</title>
        <authorList>
            <person name="Clarke M."/>
            <person name="Lohan A.J."/>
            <person name="Liu B."/>
            <person name="Lagkouvardos I."/>
            <person name="Roy S."/>
            <person name="Zafar N."/>
            <person name="Bertelli C."/>
            <person name="Schilde C."/>
            <person name="Kianianmomeni A."/>
            <person name="Burglin T.R."/>
            <person name="Frech C."/>
            <person name="Turcotte B."/>
            <person name="Kopec K.O."/>
            <person name="Synnott J.M."/>
            <person name="Choo C."/>
            <person name="Paponov I."/>
            <person name="Finkler A."/>
            <person name="Soon Heng Tan C."/>
            <person name="Hutchins A.P."/>
            <person name="Weinmeier T."/>
            <person name="Rattei T."/>
            <person name="Chu J.S."/>
            <person name="Gimenez G."/>
            <person name="Irimia M."/>
            <person name="Rigden D.J."/>
            <person name="Fitzpatrick D.A."/>
            <person name="Lorenzo-Morales J."/>
            <person name="Bateman A."/>
            <person name="Chiu C.H."/>
            <person name="Tang P."/>
            <person name="Hegemann P."/>
            <person name="Fromm H."/>
            <person name="Raoult D."/>
            <person name="Greub G."/>
            <person name="Miranda-Saavedra D."/>
            <person name="Chen N."/>
            <person name="Nash P."/>
            <person name="Ginger M.L."/>
            <person name="Horn M."/>
            <person name="Schaap P."/>
            <person name="Caler L."/>
            <person name="Loftus B."/>
        </authorList>
    </citation>
    <scope>NUCLEOTIDE SEQUENCE [LARGE SCALE GENOMIC DNA]</scope>
    <source>
        <strain evidence="2 3">Neff</strain>
    </source>
</reference>
<dbReference type="EMBL" id="KB007909">
    <property type="protein sequence ID" value="ELR20552.1"/>
    <property type="molecule type" value="Genomic_DNA"/>
</dbReference>
<evidence type="ECO:0000256" key="1">
    <source>
        <dbReference type="SAM" id="MobiDB-lite"/>
    </source>
</evidence>
<feature type="compositionally biased region" description="Polar residues" evidence="1">
    <location>
        <begin position="1145"/>
        <end position="1154"/>
    </location>
</feature>
<proteinExistence type="predicted"/>
<feature type="compositionally biased region" description="Basic and acidic residues" evidence="1">
    <location>
        <begin position="1254"/>
        <end position="1270"/>
    </location>
</feature>
<accession>L8H5Q2</accession>
<organism evidence="2 3">
    <name type="scientific">Acanthamoeba castellanii (strain ATCC 30010 / Neff)</name>
    <dbReference type="NCBI Taxonomy" id="1257118"/>
    <lineage>
        <taxon>Eukaryota</taxon>
        <taxon>Amoebozoa</taxon>
        <taxon>Discosea</taxon>
        <taxon>Longamoebia</taxon>
        <taxon>Centramoebida</taxon>
        <taxon>Acanthamoebidae</taxon>
        <taxon>Acanthamoeba</taxon>
    </lineage>
</organism>
<gene>
    <name evidence="2" type="ORF">ACA1_052430</name>
</gene>
<dbReference type="OrthoDB" id="5964161at2759"/>
<sequence>MQAPVSEASGKSLFEVALRQAETPLNHLFERLAAPTAPSSVVSHWVRDFNTAHEPSSRRPRAVVRRGLSPIDHFYGLVSSHVYGDEQDVEKVKEALFARLSSARTYRHPTTEKNLVAMDGKPGLDGAQWREHLAELRRNPDAVHSLGLVVVAAMEVFQLGPNVLKLDTPMSKALNTTAELIDKLILGSAEIKTKNLATKPTLRCAFFAEPGFGKSYLLNYLLLGEDPMHCSTPNIQKSAASSGQGPCIKIKDMSGKETVSCDLAEATFEELPDKINDVLSSADNDAELQMVVVEYNFPVLRDLSVELLDLPGYPDEKVPRLAKTISSALVGTQEPDTVHRLHQCGAFRLDPLPRIVFIGNLKDDRPDKLPQELPPARIAEVRDTFEKTIAYFRSNSALHDLRELFSASFNLNPDITSQFVSTDRLPPPSTSGESAPSVRPRISIPNAVGVFVQIVTEARCLLFRTKEDIREQYGYDSKQKLQLLLDESRSSSNWWIGWPETIKVARPSSKLAKVLRELKLELKHLWGKGASVPLDTPTLERFLNEFDLFDDSYLPASAIWSNHMCTIQSCEKDLRALVACDKKVSVRRDKPLDSPFPEPKLYGVDGQMYSFPPRGRIPTTGKKTKRKAEYGVFSEPPENLQACIDRNYARMQEEFVTRGKNVLDPLLSEGKQRSDLANAVRLVSAETNQVTISLDRTLKIITVEQPAWLRDALGRVIQRAALSKDGQRGLYPIFISSEDRATPLREESSHWRPNLLADKLKLHPLLSYIIFCAVPSRELPRYQSWFPADANPGLIFISLPDSELGIGRIRTLFLLLAEQWRLSRFFMVDDDISEFHEYDPAIYIRGSIQHTSSTARALLFLQLTMDAELFPSDTESVRQRSEALLGIKAAYNRIIYQNEELDADDQARLVDQIAVSRLLEQVARDPTCLIRELEERNLGRAAQMVQQITKAKSQHVGQVALWNSLTCAKGYHDRLSGFHKSTHMISPIRYQVVLYNLEAVAGFHPVTDDAFWEEPLSPHARHELMRKVSRSAKQPYNAEELKLMRLGYKHSDAAYIKYLLLNNISGYMVYWFSFHHRVDKATRSLVNAEDTETDGTRITKGKKEKKAVTKPKTKGKLQANEKEQPIAGKGKKGKTTTTTKETKKQAGSVNSATPLRSAKPKKTKAKATLTKTKASQQTKSKNEDEAENEDFEEEQPVNKPSGEKKRKREIELTQEGPSERKRDHEGRPKATKRVVQHARKRPKPPIAFCNEQPFTRERQPVEETEDEQRP</sequence>
<evidence type="ECO:0000313" key="3">
    <source>
        <dbReference type="Proteomes" id="UP000011083"/>
    </source>
</evidence>
<dbReference type="RefSeq" id="XP_004343955.1">
    <property type="nucleotide sequence ID" value="XM_004343905.1"/>
</dbReference>
<protein>
    <submittedName>
        <fullName evidence="2">Uncharacterized protein</fullName>
    </submittedName>
</protein>
<feature type="compositionally biased region" description="Basic and acidic residues" evidence="1">
    <location>
        <begin position="1217"/>
        <end position="1228"/>
    </location>
</feature>
<dbReference type="GeneID" id="14921417"/>
<dbReference type="KEGG" id="acan:ACA1_052430"/>
<name>L8H5Q2_ACACF</name>
<keyword evidence="3" id="KW-1185">Reference proteome</keyword>
<feature type="compositionally biased region" description="Low complexity" evidence="1">
    <location>
        <begin position="1166"/>
        <end position="1179"/>
    </location>
</feature>
<dbReference type="Proteomes" id="UP000011083">
    <property type="component" value="Unassembled WGS sequence"/>
</dbReference>
<feature type="compositionally biased region" description="Basic residues" evidence="1">
    <location>
        <begin position="1099"/>
        <end position="1115"/>
    </location>
</feature>
<feature type="compositionally biased region" description="Basic residues" evidence="1">
    <location>
        <begin position="1229"/>
        <end position="1243"/>
    </location>
</feature>
<feature type="compositionally biased region" description="Acidic residues" evidence="1">
    <location>
        <begin position="1184"/>
        <end position="1195"/>
    </location>
</feature>
<evidence type="ECO:0000313" key="2">
    <source>
        <dbReference type="EMBL" id="ELR20552.1"/>
    </source>
</evidence>
<feature type="region of interest" description="Disordered" evidence="1">
    <location>
        <begin position="1087"/>
        <end position="1270"/>
    </location>
</feature>
<dbReference type="VEuPathDB" id="AmoebaDB:ACA1_052430"/>